<dbReference type="SFLD" id="SFLDF00562">
    <property type="entry name" value="HemN-like__clustered_with_heat"/>
    <property type="match status" value="1"/>
</dbReference>
<feature type="compositionally biased region" description="Basic residues" evidence="4">
    <location>
        <begin position="1"/>
        <end position="24"/>
    </location>
</feature>
<keyword evidence="3" id="KW-0408">Iron</keyword>
<comment type="function">
    <text evidence="3">Probably acts as a heme chaperone, transferring heme to an unknown acceptor. Binds one molecule of heme per monomer, possibly covalently. Binds 1 [4Fe-4S] cluster. The cluster is coordinated with 3 cysteines and an exchangeable S-adenosyl-L-methionine.</text>
</comment>
<comment type="caution">
    <text evidence="6">The sequence shown here is derived from an EMBL/GenBank/DDBJ whole genome shotgun (WGS) entry which is preliminary data.</text>
</comment>
<dbReference type="Proteomes" id="UP000235363">
    <property type="component" value="Unassembled WGS sequence"/>
</dbReference>
<dbReference type="InterPro" id="IPR006638">
    <property type="entry name" value="Elp3/MiaA/NifB-like_rSAM"/>
</dbReference>
<dbReference type="SFLD" id="SFLDS00029">
    <property type="entry name" value="Radical_SAM"/>
    <property type="match status" value="1"/>
</dbReference>
<dbReference type="InterPro" id="IPR007197">
    <property type="entry name" value="rSAM"/>
</dbReference>
<dbReference type="GO" id="GO:0046872">
    <property type="term" value="F:metal ion binding"/>
    <property type="evidence" value="ECO:0007669"/>
    <property type="project" value="UniProtKB-UniRule"/>
</dbReference>
<organism evidence="6 7">
    <name type="scientific">Corynebacterium xerosis</name>
    <dbReference type="NCBI Taxonomy" id="1725"/>
    <lineage>
        <taxon>Bacteria</taxon>
        <taxon>Bacillati</taxon>
        <taxon>Actinomycetota</taxon>
        <taxon>Actinomycetes</taxon>
        <taxon>Mycobacteriales</taxon>
        <taxon>Corynebacteriaceae</taxon>
        <taxon>Corynebacterium</taxon>
    </lineage>
</organism>
<dbReference type="AlphaFoldDB" id="A0A2N6T040"/>
<evidence type="ECO:0000259" key="5">
    <source>
        <dbReference type="PROSITE" id="PS51918"/>
    </source>
</evidence>
<keyword evidence="3" id="KW-0949">S-adenosyl-L-methionine</keyword>
<dbReference type="GO" id="GO:0006779">
    <property type="term" value="P:porphyrin-containing compound biosynthetic process"/>
    <property type="evidence" value="ECO:0007669"/>
    <property type="project" value="InterPro"/>
</dbReference>
<name>A0A2N6T040_9CORY</name>
<accession>A0A2N6T040</accession>
<dbReference type="PANTHER" id="PTHR13932">
    <property type="entry name" value="COPROPORPHYRINIGEN III OXIDASE"/>
    <property type="match status" value="1"/>
</dbReference>
<evidence type="ECO:0000256" key="4">
    <source>
        <dbReference type="SAM" id="MobiDB-lite"/>
    </source>
</evidence>
<proteinExistence type="inferred from homology"/>
<keyword evidence="3" id="KW-0004">4Fe-4S</keyword>
<feature type="domain" description="Radical SAM core" evidence="5">
    <location>
        <begin position="177"/>
        <end position="439"/>
    </location>
</feature>
<dbReference type="Pfam" id="PF04055">
    <property type="entry name" value="Radical_SAM"/>
    <property type="match status" value="1"/>
</dbReference>
<dbReference type="InterPro" id="IPR010723">
    <property type="entry name" value="HemN_C"/>
</dbReference>
<reference evidence="6 7" key="1">
    <citation type="submission" date="2017-09" db="EMBL/GenBank/DDBJ databases">
        <title>Bacterial strain isolated from the female urinary microbiota.</title>
        <authorList>
            <person name="Thomas-White K."/>
            <person name="Kumar N."/>
            <person name="Forster S."/>
            <person name="Putonti C."/>
            <person name="Lawley T."/>
            <person name="Wolfe A.J."/>
        </authorList>
    </citation>
    <scope>NUCLEOTIDE SEQUENCE [LARGE SCALE GENOMIC DNA]</scope>
    <source>
        <strain evidence="6 7">UMB0908</strain>
    </source>
</reference>
<dbReference type="InterPro" id="IPR034505">
    <property type="entry name" value="Coproporphyrinogen-III_oxidase"/>
</dbReference>
<evidence type="ECO:0000313" key="6">
    <source>
        <dbReference type="EMBL" id="PMC62684.1"/>
    </source>
</evidence>
<keyword evidence="3" id="KW-0143">Chaperone</keyword>
<dbReference type="CDD" id="cd01335">
    <property type="entry name" value="Radical_SAM"/>
    <property type="match status" value="1"/>
</dbReference>
<evidence type="ECO:0000256" key="2">
    <source>
        <dbReference type="ARBA" id="ARBA00017228"/>
    </source>
</evidence>
<feature type="compositionally biased region" description="Low complexity" evidence="4">
    <location>
        <begin position="42"/>
        <end position="52"/>
    </location>
</feature>
<keyword evidence="3" id="KW-0411">Iron-sulfur</keyword>
<keyword evidence="3" id="KW-0349">Heme</keyword>
<dbReference type="InterPro" id="IPR058240">
    <property type="entry name" value="rSAM_sf"/>
</dbReference>
<gene>
    <name evidence="6" type="ORF">CJ204_04060</name>
</gene>
<dbReference type="Pfam" id="PF06969">
    <property type="entry name" value="HemN_C"/>
    <property type="match status" value="1"/>
</dbReference>
<dbReference type="InterPro" id="IPR004559">
    <property type="entry name" value="HemW-like"/>
</dbReference>
<dbReference type="GO" id="GO:0004109">
    <property type="term" value="F:coproporphyrinogen oxidase activity"/>
    <property type="evidence" value="ECO:0007669"/>
    <property type="project" value="InterPro"/>
</dbReference>
<dbReference type="EMBL" id="PNHF01000007">
    <property type="protein sequence ID" value="PMC62684.1"/>
    <property type="molecule type" value="Genomic_DNA"/>
</dbReference>
<feature type="compositionally biased region" description="Basic residues" evidence="4">
    <location>
        <begin position="158"/>
        <end position="175"/>
    </location>
</feature>
<keyword evidence="3" id="KW-0963">Cytoplasm</keyword>
<evidence type="ECO:0000313" key="7">
    <source>
        <dbReference type="Proteomes" id="UP000235363"/>
    </source>
</evidence>
<dbReference type="NCBIfam" id="TIGR00539">
    <property type="entry name" value="hemN_rel"/>
    <property type="match status" value="1"/>
</dbReference>
<dbReference type="SFLD" id="SFLDF00288">
    <property type="entry name" value="HemN-like__clustered_with_nucl"/>
    <property type="match status" value="1"/>
</dbReference>
<dbReference type="PANTHER" id="PTHR13932:SF5">
    <property type="entry name" value="RADICAL S-ADENOSYL METHIONINE DOMAIN-CONTAINING PROTEIN 1, MITOCHONDRIAL"/>
    <property type="match status" value="1"/>
</dbReference>
<feature type="compositionally biased region" description="Basic and acidic residues" evidence="4">
    <location>
        <begin position="89"/>
        <end position="101"/>
    </location>
</feature>
<dbReference type="GO" id="GO:0005737">
    <property type="term" value="C:cytoplasm"/>
    <property type="evidence" value="ECO:0007669"/>
    <property type="project" value="UniProtKB-SubCell"/>
</dbReference>
<comment type="similarity">
    <text evidence="1">Belongs to the anaerobic coproporphyrinogen-III oxidase family. HemW subfamily.</text>
</comment>
<evidence type="ECO:0000256" key="1">
    <source>
        <dbReference type="ARBA" id="ARBA00006100"/>
    </source>
</evidence>
<dbReference type="PROSITE" id="PS51918">
    <property type="entry name" value="RADICAL_SAM"/>
    <property type="match status" value="1"/>
</dbReference>
<dbReference type="Gene3D" id="3.80.30.20">
    <property type="entry name" value="tm_1862 like domain"/>
    <property type="match status" value="1"/>
</dbReference>
<sequence>MRAGAGRHRRRSRGRRASSGRRAGRAASGVHLGHSPRRVGADAEPPAGSGAEAGRRRRTVGHPGAAAPPRRRADRGARAAGAVGKHRRVPGETRRLGVGREHPRRRGAGVGADPGAVRPLRPSCAQRRRSLVRDRAGDAPGRGQDAARAQAAGVPHGAHPHRRGRAQGRPPPRRGARVTAPAFGVYLHVPFCATRCGYCDFNTYTAGELGSAASTGTYLDAIVRELELGAESLAAEGAGSGASASALIGGGGVSGGVRPAETVFIGGGTPSLLGAAGLARLLDGVRDTFGLAPGAEVTTESNPESTSPEFFEGIREAGFTRVSLGMQSVAPHVLTTLDRVHTPGRPVEAAREAHAAGFDHVNLDLIYGTPGESMSDLDASLDAVLSAGVDHVSAYSLIVEEGTAMARKVRRGELPMPDDDDLADRYERIDAALRGQGYDWYEVSNWAKPGGECRHNMIYWRDGDWWGAGPGAHSHIGGRRFHNVKHPARYASAVAGGELPIRDSESLSDDDRHIERVMLRLRLSEGMPASELRPEELERARAQEAAGMLALDRDRVRLTDAGRLLADAIIVDILS</sequence>
<evidence type="ECO:0000256" key="3">
    <source>
        <dbReference type="RuleBase" id="RU364116"/>
    </source>
</evidence>
<dbReference type="SFLD" id="SFLDG01065">
    <property type="entry name" value="anaerobic_coproporphyrinogen-I"/>
    <property type="match status" value="1"/>
</dbReference>
<dbReference type="SMART" id="SM00729">
    <property type="entry name" value="Elp3"/>
    <property type="match status" value="1"/>
</dbReference>
<feature type="compositionally biased region" description="Low complexity" evidence="4">
    <location>
        <begin position="138"/>
        <end position="157"/>
    </location>
</feature>
<dbReference type="InterPro" id="IPR023404">
    <property type="entry name" value="rSAM_horseshoe"/>
</dbReference>
<dbReference type="GO" id="GO:0051539">
    <property type="term" value="F:4 iron, 4 sulfur cluster binding"/>
    <property type="evidence" value="ECO:0007669"/>
    <property type="project" value="UniProtKB-UniRule"/>
</dbReference>
<comment type="subcellular location">
    <subcellularLocation>
        <location evidence="3">Cytoplasm</location>
    </subcellularLocation>
</comment>
<protein>
    <recommendedName>
        <fullName evidence="2 3">Heme chaperone HemW</fullName>
    </recommendedName>
</protein>
<keyword evidence="3" id="KW-0479">Metal-binding</keyword>
<feature type="region of interest" description="Disordered" evidence="4">
    <location>
        <begin position="1"/>
        <end position="175"/>
    </location>
</feature>
<dbReference type="SUPFAM" id="SSF102114">
    <property type="entry name" value="Radical SAM enzymes"/>
    <property type="match status" value="1"/>
</dbReference>